<dbReference type="RefSeq" id="WP_058812243.1">
    <property type="nucleotide sequence ID" value="NZ_BCZQ01000008.1"/>
</dbReference>
<gene>
    <name evidence="1" type="ORF">AOA14_09570</name>
</gene>
<dbReference type="EMBL" id="CP013342">
    <property type="protein sequence ID" value="AMU94850.1"/>
    <property type="molecule type" value="Genomic_DNA"/>
</dbReference>
<reference evidence="1 2" key="2">
    <citation type="journal article" date="2016" name="Genome Announc.">
        <title>Complete Genome Sequence of Sphingopyxis terrae Strain 203-1 (NBRC 111660), a Polyethylene Glycol Degrader.</title>
        <authorList>
            <person name="Ohtsubo Y."/>
            <person name="Nonoyama S."/>
            <person name="Nagata Y."/>
            <person name="Numata M."/>
            <person name="Tsuchikane K."/>
            <person name="Hosoyama A."/>
            <person name="Yamazoe A."/>
            <person name="Tsuda M."/>
            <person name="Fujita N."/>
            <person name="Kawai F."/>
        </authorList>
    </citation>
    <scope>NUCLEOTIDE SEQUENCE [LARGE SCALE GENOMIC DNA]</scope>
    <source>
        <strain evidence="1 2">203-1</strain>
    </source>
</reference>
<dbReference type="KEGG" id="ster:AOA14_09570"/>
<sequence length="101" mass="10785">MIEQMHEVQAKLDLLVGALDGHDAGAIVSATEDLATAVILFRGAGVPAGSEMQARALIGKTLGQLEAAAIRINVLKNWTRQRIDMNHAIRGTQPRGPALTY</sequence>
<accession>A0A142VYG4</accession>
<evidence type="ECO:0000313" key="1">
    <source>
        <dbReference type="EMBL" id="AMU94850.1"/>
    </source>
</evidence>
<dbReference type="GeneID" id="303001434"/>
<evidence type="ECO:0000313" key="2">
    <source>
        <dbReference type="Proteomes" id="UP000076234"/>
    </source>
</evidence>
<reference evidence="2" key="1">
    <citation type="submission" date="2015-11" db="EMBL/GenBank/DDBJ databases">
        <title>Complete genome sequence of a polyethylene glycol-degrading strain Sphingopyxis terrae strain 203-1 (NBRC 15098).</title>
        <authorList>
            <person name="Yoshiyuki O."/>
            <person name="Shouta N."/>
            <person name="Nagata Y."/>
            <person name="Numata M."/>
            <person name="Tsuchikane K."/>
            <person name="Hosoyama A."/>
            <person name="Yamazoe A."/>
            <person name="Tsuda M."/>
            <person name="Fujita N."/>
            <person name="Kawai F."/>
        </authorList>
    </citation>
    <scope>NUCLEOTIDE SEQUENCE [LARGE SCALE GENOMIC DNA]</scope>
    <source>
        <strain evidence="2">203-1</strain>
    </source>
</reference>
<dbReference type="Proteomes" id="UP000076234">
    <property type="component" value="Chromosome"/>
</dbReference>
<proteinExistence type="predicted"/>
<organism evidence="1 2">
    <name type="scientific">Sphingopyxis terrae subsp. terrae NBRC 15098</name>
    <dbReference type="NCBI Taxonomy" id="1219058"/>
    <lineage>
        <taxon>Bacteria</taxon>
        <taxon>Pseudomonadati</taxon>
        <taxon>Pseudomonadota</taxon>
        <taxon>Alphaproteobacteria</taxon>
        <taxon>Sphingomonadales</taxon>
        <taxon>Sphingomonadaceae</taxon>
        <taxon>Sphingopyxis</taxon>
    </lineage>
</organism>
<dbReference type="STRING" id="1219058.AOA14_09570"/>
<name>A0A142VYG4_9SPHN</name>
<protein>
    <recommendedName>
        <fullName evidence="3">Flagellar protein FlgN</fullName>
    </recommendedName>
</protein>
<dbReference type="AlphaFoldDB" id="A0A142VYG4"/>
<evidence type="ECO:0008006" key="3">
    <source>
        <dbReference type="Google" id="ProtNLM"/>
    </source>
</evidence>